<organism evidence="1 2">
    <name type="scientific">Staphylococcus equorum</name>
    <dbReference type="NCBI Taxonomy" id="246432"/>
    <lineage>
        <taxon>Bacteria</taxon>
        <taxon>Bacillati</taxon>
        <taxon>Bacillota</taxon>
        <taxon>Bacilli</taxon>
        <taxon>Bacillales</taxon>
        <taxon>Staphylococcaceae</taxon>
        <taxon>Staphylococcus</taxon>
    </lineage>
</organism>
<evidence type="ECO:0000313" key="2">
    <source>
        <dbReference type="Proteomes" id="UP001152422"/>
    </source>
</evidence>
<comment type="caution">
    <text evidence="1">The sequence shown here is derived from an EMBL/GenBank/DDBJ whole genome shotgun (WGS) entry which is preliminary data.</text>
</comment>
<protein>
    <submittedName>
        <fullName evidence="1">Uncharacterized protein</fullName>
    </submittedName>
</protein>
<dbReference type="Proteomes" id="UP001152422">
    <property type="component" value="Unassembled WGS sequence"/>
</dbReference>
<dbReference type="AlphaFoldDB" id="A0A9X4LBP4"/>
<reference evidence="1" key="1">
    <citation type="submission" date="2022-05" db="EMBL/GenBank/DDBJ databases">
        <title>Comparative genomics of Staphylococcus equorum isolates.</title>
        <authorList>
            <person name="Luelf R.H."/>
        </authorList>
    </citation>
    <scope>NUCLEOTIDE SEQUENCE</scope>
    <source>
        <strain evidence="1">TMW 2.2497</strain>
    </source>
</reference>
<gene>
    <name evidence="1" type="ORF">M4L89_12240</name>
</gene>
<keyword evidence="2" id="KW-1185">Reference proteome</keyword>
<name>A0A9X4LBP4_9STAP</name>
<proteinExistence type="predicted"/>
<dbReference type="EMBL" id="JAMBQA010000008">
    <property type="protein sequence ID" value="MDG0846997.1"/>
    <property type="molecule type" value="Genomic_DNA"/>
</dbReference>
<sequence>MNNNEIKFYSYNGFEEPQLIAIGIKELKRNLQVESNYLGDVTNDTLEEIKSLLDAYDNNIQLMQHYGDNYCNSIWIEPSINNLIAFNRSVLLDEYTYLEDWVA</sequence>
<accession>A0A9X4LBP4</accession>
<dbReference type="RefSeq" id="WP_277583530.1">
    <property type="nucleotide sequence ID" value="NZ_JAMBPY010000008.1"/>
</dbReference>
<evidence type="ECO:0000313" key="1">
    <source>
        <dbReference type="EMBL" id="MDG0846997.1"/>
    </source>
</evidence>